<feature type="binding site" evidence="3">
    <location>
        <begin position="204"/>
        <end position="205"/>
    </location>
    <ligand>
        <name>substrate</name>
    </ligand>
</feature>
<dbReference type="Gene3D" id="3.10.310.10">
    <property type="entry name" value="Diaminopimelate Epimerase, Chain A, domain 1"/>
    <property type="match status" value="2"/>
</dbReference>
<keyword evidence="2 3" id="KW-0413">Isomerase</keyword>
<dbReference type="PANTHER" id="PTHR31689">
    <property type="entry name" value="DIAMINOPIMELATE EPIMERASE, CHLOROPLASTIC"/>
    <property type="match status" value="1"/>
</dbReference>
<reference evidence="5" key="1">
    <citation type="submission" date="2020-09" db="EMBL/GenBank/DDBJ databases">
        <authorList>
            <person name="Kim M.K."/>
        </authorList>
    </citation>
    <scope>NUCLEOTIDE SEQUENCE</scope>
    <source>
        <strain evidence="5">BT664</strain>
    </source>
</reference>
<comment type="pathway">
    <text evidence="3">Amino-acid biosynthesis; L-lysine biosynthesis via DAP pathway; DL-2,6-diaminopimelate from LL-2,6-diaminopimelate: step 1/1.</text>
</comment>
<feature type="active site" description="Proton donor" evidence="3">
    <location>
        <position position="74"/>
    </location>
</feature>
<feature type="active site" description="Proton acceptor" evidence="3">
    <location>
        <position position="203"/>
    </location>
</feature>
<dbReference type="EMBL" id="JACXAD010000004">
    <property type="protein sequence ID" value="MBD2767310.1"/>
    <property type="molecule type" value="Genomic_DNA"/>
</dbReference>
<dbReference type="RefSeq" id="WP_191004126.1">
    <property type="nucleotide sequence ID" value="NZ_JACXAD010000004.1"/>
</dbReference>
<evidence type="ECO:0000313" key="5">
    <source>
        <dbReference type="EMBL" id="MBD2767310.1"/>
    </source>
</evidence>
<organism evidence="5 6">
    <name type="scientific">Hymenobacter montanus</name>
    <dbReference type="NCBI Taxonomy" id="2771359"/>
    <lineage>
        <taxon>Bacteria</taxon>
        <taxon>Pseudomonadati</taxon>
        <taxon>Bacteroidota</taxon>
        <taxon>Cytophagia</taxon>
        <taxon>Cytophagales</taxon>
        <taxon>Hymenobacteraceae</taxon>
        <taxon>Hymenobacter</taxon>
    </lineage>
</organism>
<comment type="caution">
    <text evidence="5">The sequence shown here is derived from an EMBL/GenBank/DDBJ whole genome shotgun (WGS) entry which is preliminary data.</text>
</comment>
<evidence type="ECO:0000256" key="3">
    <source>
        <dbReference type="HAMAP-Rule" id="MF_00197"/>
    </source>
</evidence>
<dbReference type="NCBIfam" id="TIGR00652">
    <property type="entry name" value="DapF"/>
    <property type="match status" value="1"/>
</dbReference>
<comment type="function">
    <text evidence="3">Catalyzes the stereoinversion of LL-2,6-diaminopimelate (L,L-DAP) to meso-diaminopimelate (meso-DAP), a precursor of L-lysine and an essential component of the bacterial peptidoglycan.</text>
</comment>
<feature type="binding site" evidence="3">
    <location>
        <position position="65"/>
    </location>
    <ligand>
        <name>substrate</name>
    </ligand>
</feature>
<dbReference type="Pfam" id="PF01678">
    <property type="entry name" value="DAP_epimerase"/>
    <property type="match status" value="2"/>
</dbReference>
<feature type="binding site" evidence="3">
    <location>
        <begin position="75"/>
        <end position="76"/>
    </location>
    <ligand>
        <name>substrate</name>
    </ligand>
</feature>
<feature type="binding site" evidence="3">
    <location>
        <begin position="193"/>
        <end position="194"/>
    </location>
    <ligand>
        <name>substrate</name>
    </ligand>
</feature>
<feature type="site" description="Could be important to modulate the pK values of the two catalytic cysteine residues" evidence="3">
    <location>
        <position position="140"/>
    </location>
</feature>
<keyword evidence="3" id="KW-0457">Lysine biosynthesis</keyword>
<evidence type="ECO:0000256" key="1">
    <source>
        <dbReference type="ARBA" id="ARBA00010219"/>
    </source>
</evidence>
<dbReference type="GO" id="GO:0008837">
    <property type="term" value="F:diaminopimelate epimerase activity"/>
    <property type="evidence" value="ECO:0007669"/>
    <property type="project" value="UniProtKB-UniRule"/>
</dbReference>
<feature type="binding site" evidence="3">
    <location>
        <position position="13"/>
    </location>
    <ligand>
        <name>substrate</name>
    </ligand>
</feature>
<dbReference type="GO" id="GO:0009089">
    <property type="term" value="P:lysine biosynthetic process via diaminopimelate"/>
    <property type="evidence" value="ECO:0007669"/>
    <property type="project" value="UniProtKB-UniRule"/>
</dbReference>
<comment type="caution">
    <text evidence="3">Lacks conserved residue(s) required for the propagation of feature annotation.</text>
</comment>
<dbReference type="PANTHER" id="PTHR31689:SF0">
    <property type="entry name" value="DIAMINOPIMELATE EPIMERASE"/>
    <property type="match status" value="1"/>
</dbReference>
<comment type="catalytic activity">
    <reaction evidence="3">
        <text>(2S,6S)-2,6-diaminopimelate = meso-2,6-diaminopimelate</text>
        <dbReference type="Rhea" id="RHEA:15393"/>
        <dbReference type="ChEBI" id="CHEBI:57609"/>
        <dbReference type="ChEBI" id="CHEBI:57791"/>
        <dbReference type="EC" id="5.1.1.7"/>
    </reaction>
</comment>
<comment type="similarity">
    <text evidence="1 3">Belongs to the diaminopimelate epimerase family.</text>
</comment>
<keyword evidence="3" id="KW-0028">Amino-acid biosynthesis</keyword>
<keyword evidence="6" id="KW-1185">Reference proteome</keyword>
<gene>
    <name evidence="3" type="primary">dapF</name>
    <name evidence="5" type="ORF">IC235_05335</name>
</gene>
<dbReference type="EC" id="5.1.1.7" evidence="3 4"/>
<feature type="site" description="Could be important to modulate the pK values of the two catalytic cysteine residues" evidence="3">
    <location>
        <position position="193"/>
    </location>
</feature>
<dbReference type="Proteomes" id="UP000612233">
    <property type="component" value="Unassembled WGS sequence"/>
</dbReference>
<dbReference type="InterPro" id="IPR001653">
    <property type="entry name" value="DAP_epimerase_DapF"/>
</dbReference>
<dbReference type="SUPFAM" id="SSF54506">
    <property type="entry name" value="Diaminopimelate epimerase-like"/>
    <property type="match status" value="2"/>
</dbReference>
<proteinExistence type="inferred from homology"/>
<name>A0A927BBM4_9BACT</name>
<dbReference type="HAMAP" id="MF_00197">
    <property type="entry name" value="DAP_epimerase"/>
    <property type="match status" value="1"/>
</dbReference>
<comment type="subcellular location">
    <subcellularLocation>
        <location evidence="3">Cytoplasm</location>
    </subcellularLocation>
</comment>
<protein>
    <recommendedName>
        <fullName evidence="3 4">Diaminopimelate epimerase</fullName>
        <shortName evidence="3">DAP epimerase</shortName>
        <ecNumber evidence="3 4">5.1.1.7</ecNumber>
    </recommendedName>
    <alternativeName>
        <fullName evidence="3">PLP-independent amino acid racemase</fullName>
    </alternativeName>
</protein>
<keyword evidence="3" id="KW-0963">Cytoplasm</keyword>
<accession>A0A927BBM4</accession>
<dbReference type="GO" id="GO:0005829">
    <property type="term" value="C:cytosol"/>
    <property type="evidence" value="ECO:0007669"/>
    <property type="project" value="TreeGrafter"/>
</dbReference>
<feature type="binding site" evidence="3">
    <location>
        <position position="173"/>
    </location>
    <ligand>
        <name>substrate</name>
    </ligand>
</feature>
<evidence type="ECO:0000313" key="6">
    <source>
        <dbReference type="Proteomes" id="UP000612233"/>
    </source>
</evidence>
<evidence type="ECO:0000256" key="4">
    <source>
        <dbReference type="NCBIfam" id="TIGR00652"/>
    </source>
</evidence>
<evidence type="ECO:0000256" key="2">
    <source>
        <dbReference type="ARBA" id="ARBA00023235"/>
    </source>
</evidence>
<dbReference type="AlphaFoldDB" id="A0A927BBM4"/>
<comment type="subunit">
    <text evidence="3">Homodimer.</text>
</comment>
<sequence length="263" mass="28509">MKLHFHKYHGTGNDFVMIDDRSHAFAEADQDRIAHLCQRRFGIGADGLILLRNRPDYDFEMVYFNADGRPSSMCGNGGRCTVAFASFLGLISKRTCFLAVDGPHEARVEADGTVHLRMQDVARPKPVGKHDTFLDTGSPHHVRFLPAGLAELNVFAEGRTLRSGPLYGVAGANINFVQVPANPAEPWAVRTYERGVEDETLSCGTGVTAVALAASERGATSPVRLSTPGGLLEVSFQQRGDGGFENVWLSGPTKQVFSGVVSY</sequence>